<name>A0A0V1LET0_9BILA</name>
<evidence type="ECO:0000256" key="1">
    <source>
        <dbReference type="SAM" id="MobiDB-lite"/>
    </source>
</evidence>
<feature type="compositionally biased region" description="Polar residues" evidence="1">
    <location>
        <begin position="73"/>
        <end position="91"/>
    </location>
</feature>
<gene>
    <name evidence="2" type="ORF">T02_16507</name>
</gene>
<protein>
    <submittedName>
        <fullName evidence="2">Uncharacterized protein</fullName>
    </submittedName>
</protein>
<organism evidence="2 3">
    <name type="scientific">Trichinella nativa</name>
    <dbReference type="NCBI Taxonomy" id="6335"/>
    <lineage>
        <taxon>Eukaryota</taxon>
        <taxon>Metazoa</taxon>
        <taxon>Ecdysozoa</taxon>
        <taxon>Nematoda</taxon>
        <taxon>Enoplea</taxon>
        <taxon>Dorylaimia</taxon>
        <taxon>Trichinellida</taxon>
        <taxon>Trichinellidae</taxon>
        <taxon>Trichinella</taxon>
    </lineage>
</organism>
<dbReference type="Proteomes" id="UP000054721">
    <property type="component" value="Unassembled WGS sequence"/>
</dbReference>
<comment type="caution">
    <text evidence="2">The sequence shown here is derived from an EMBL/GenBank/DDBJ whole genome shotgun (WGS) entry which is preliminary data.</text>
</comment>
<dbReference type="AlphaFoldDB" id="A0A0V1LET0"/>
<sequence length="455" mass="51376">MFTLKCNRRKGTVENLNFSLRRAVTLSAYYTRLLKLDDDQLKDYEKQVKPNDEDIKETGQDEQAMETDDEKSSNSVIENESELTVSESRQGSMIDEEKKAGECVRNINADKVNEGVFEGSPDGNGQSSSLYVRLVRQINRTEVCFIATESRLTEKSLSLPRLEFMAALVRSRLIMYAKRELAISIPHGVLCVESLFVANRVKEIQAVPQLLETLYYERQSTRLGQQGLRVAHASCEHRVVARNQSWTNIIPVDNHVVEAEHGGRHRPNTSQIIQDDSFSEYPPESRTCTTKIPDFPSSRQVANSNSSVTTPWCGGYWERLVRLIKKSGVGRRAASKQDRSRDTVYRLLPKLKPVVNEGVFEGSPDGNGQSSSRNEAQVMYDTARETTNEQADENMDASQNGVLGDEIDCDRQISHICLAFLLLWSMRGTPCFNTLLTEFLQIMSDPSLSEKCEEL</sequence>
<feature type="compositionally biased region" description="Basic and acidic residues" evidence="1">
    <location>
        <begin position="45"/>
        <end position="59"/>
    </location>
</feature>
<dbReference type="OrthoDB" id="5919416at2759"/>
<reference evidence="2 3" key="1">
    <citation type="submission" date="2015-05" db="EMBL/GenBank/DDBJ databases">
        <title>Evolution of Trichinella species and genotypes.</title>
        <authorList>
            <person name="Korhonen P.K."/>
            <person name="Edoardo P."/>
            <person name="Giuseppe L.R."/>
            <person name="Gasser R.B."/>
        </authorList>
    </citation>
    <scope>NUCLEOTIDE SEQUENCE [LARGE SCALE GENOMIC DNA]</scope>
    <source>
        <strain evidence="2">ISS10</strain>
    </source>
</reference>
<evidence type="ECO:0000313" key="3">
    <source>
        <dbReference type="Proteomes" id="UP000054721"/>
    </source>
</evidence>
<accession>A0A0V1LET0</accession>
<dbReference type="InterPro" id="IPR008042">
    <property type="entry name" value="Retrotrans_Pao"/>
</dbReference>
<dbReference type="Pfam" id="PF05380">
    <property type="entry name" value="Peptidase_A17"/>
    <property type="match status" value="1"/>
</dbReference>
<evidence type="ECO:0000313" key="2">
    <source>
        <dbReference type="EMBL" id="KRZ58025.1"/>
    </source>
</evidence>
<proteinExistence type="predicted"/>
<feature type="region of interest" description="Disordered" evidence="1">
    <location>
        <begin position="45"/>
        <end position="92"/>
    </location>
</feature>
<keyword evidence="3" id="KW-1185">Reference proteome</keyword>
<dbReference type="EMBL" id="JYDW01000064">
    <property type="protein sequence ID" value="KRZ58025.1"/>
    <property type="molecule type" value="Genomic_DNA"/>
</dbReference>